<evidence type="ECO:0000313" key="4">
    <source>
        <dbReference type="Proteomes" id="UP001385951"/>
    </source>
</evidence>
<feature type="compositionally biased region" description="Polar residues" evidence="2">
    <location>
        <begin position="28"/>
        <end position="46"/>
    </location>
</feature>
<keyword evidence="4" id="KW-1185">Reference proteome</keyword>
<proteinExistence type="predicted"/>
<dbReference type="Proteomes" id="UP001385951">
    <property type="component" value="Unassembled WGS sequence"/>
</dbReference>
<name>A0AAW0FTN6_9APHY</name>
<evidence type="ECO:0000313" key="3">
    <source>
        <dbReference type="EMBL" id="KAK7680913.1"/>
    </source>
</evidence>
<evidence type="ECO:0000256" key="1">
    <source>
        <dbReference type="SAM" id="Coils"/>
    </source>
</evidence>
<feature type="coiled-coil region" evidence="1">
    <location>
        <begin position="82"/>
        <end position="131"/>
    </location>
</feature>
<gene>
    <name evidence="3" type="ORF">QCA50_015963</name>
</gene>
<evidence type="ECO:0000256" key="2">
    <source>
        <dbReference type="SAM" id="MobiDB-lite"/>
    </source>
</evidence>
<dbReference type="AlphaFoldDB" id="A0AAW0FTN6"/>
<organism evidence="3 4">
    <name type="scientific">Cerrena zonata</name>
    <dbReference type="NCBI Taxonomy" id="2478898"/>
    <lineage>
        <taxon>Eukaryota</taxon>
        <taxon>Fungi</taxon>
        <taxon>Dikarya</taxon>
        <taxon>Basidiomycota</taxon>
        <taxon>Agaricomycotina</taxon>
        <taxon>Agaricomycetes</taxon>
        <taxon>Polyporales</taxon>
        <taxon>Cerrenaceae</taxon>
        <taxon>Cerrena</taxon>
    </lineage>
</organism>
<sequence length="374" mass="43550">MAMSDSSSEDEVDVLQLINPEASKAKTKSPTPVSKAETQVTRSSSLPPLVIRNQAKRLTRSETSPFRSSSDDEFELDIPAIFKTHARDNERLLNNHDKLQEQIDRSNEKVKREYQDILQRKTALIDELNDNGSRYRYSLSNTGHKSLIESLVKKSLKKNAEFQLNRHFFFMKDVYEVDIETDFKVSKASIPFLFKDEQSLSNLLNMTDLKNILDIALCKIDDLNMLKVVQEFFVKQHTRRFGDFSKYVEVLGCNTPLQDHHTIKLVYFRLLAVNLVFAKTFTNNHNNLQNQQNYTQIKKQNYTNLSNICKILHQMRDNFHNQSAGILGLPNEINEFYDKDTISNMVTDIYYLLNYLHTILKKDTQLVQNDVFYD</sequence>
<comment type="caution">
    <text evidence="3">The sequence shown here is derived from an EMBL/GenBank/DDBJ whole genome shotgun (WGS) entry which is preliminary data.</text>
</comment>
<feature type="region of interest" description="Disordered" evidence="2">
    <location>
        <begin position="1"/>
        <end position="71"/>
    </location>
</feature>
<dbReference type="EMBL" id="JASBNA010000045">
    <property type="protein sequence ID" value="KAK7680913.1"/>
    <property type="molecule type" value="Genomic_DNA"/>
</dbReference>
<reference evidence="3 4" key="1">
    <citation type="submission" date="2022-09" db="EMBL/GenBank/DDBJ databases">
        <authorList>
            <person name="Palmer J.M."/>
        </authorList>
    </citation>
    <scope>NUCLEOTIDE SEQUENCE [LARGE SCALE GENOMIC DNA]</scope>
    <source>
        <strain evidence="3 4">DSM 7382</strain>
    </source>
</reference>
<keyword evidence="1" id="KW-0175">Coiled coil</keyword>
<protein>
    <submittedName>
        <fullName evidence="3">Uncharacterized protein</fullName>
    </submittedName>
</protein>
<accession>A0AAW0FTN6</accession>